<evidence type="ECO:0000313" key="2">
    <source>
        <dbReference type="EMBL" id="EBN2887131.1"/>
    </source>
</evidence>
<sequence length="91" mass="10769">MQAEAEVLTGIPRTERKQKREAVKLNGVNSHARRQQQSKEKWTSETERARTDTRMFDRRKVQHPDSQNQYRIAGYEQCAQVGTLIILGRWW</sequence>
<gene>
    <name evidence="2" type="ORF">DON26_03675</name>
</gene>
<name>A0A5T7Y6M7_SALER</name>
<comment type="caution">
    <text evidence="2">The sequence shown here is derived from an EMBL/GenBank/DDBJ whole genome shotgun (WGS) entry which is preliminary data.</text>
</comment>
<evidence type="ECO:0000256" key="1">
    <source>
        <dbReference type="SAM" id="MobiDB-lite"/>
    </source>
</evidence>
<organism evidence="2">
    <name type="scientific">Salmonella enterica</name>
    <name type="common">Salmonella choleraesuis</name>
    <dbReference type="NCBI Taxonomy" id="28901"/>
    <lineage>
        <taxon>Bacteria</taxon>
        <taxon>Pseudomonadati</taxon>
        <taxon>Pseudomonadota</taxon>
        <taxon>Gammaproteobacteria</taxon>
        <taxon>Enterobacterales</taxon>
        <taxon>Enterobacteriaceae</taxon>
        <taxon>Salmonella</taxon>
    </lineage>
</organism>
<accession>A0A5T7Y6M7</accession>
<dbReference type="EMBL" id="AAGFGW010000002">
    <property type="protein sequence ID" value="EBN2887131.1"/>
    <property type="molecule type" value="Genomic_DNA"/>
</dbReference>
<feature type="region of interest" description="Disordered" evidence="1">
    <location>
        <begin position="1"/>
        <end position="67"/>
    </location>
</feature>
<protein>
    <submittedName>
        <fullName evidence="2">Uncharacterized protein</fullName>
    </submittedName>
</protein>
<feature type="compositionally biased region" description="Basic and acidic residues" evidence="1">
    <location>
        <begin position="13"/>
        <end position="23"/>
    </location>
</feature>
<dbReference type="RefSeq" id="WP_220573083.1">
    <property type="nucleotide sequence ID" value="NZ_JBNQQS010000005.1"/>
</dbReference>
<dbReference type="AlphaFoldDB" id="A0A5T7Y6M7"/>
<feature type="compositionally biased region" description="Basic and acidic residues" evidence="1">
    <location>
        <begin position="37"/>
        <end position="63"/>
    </location>
</feature>
<reference evidence="2" key="1">
    <citation type="submission" date="2018-06" db="EMBL/GenBank/DDBJ databases">
        <authorList>
            <consortium name="PulseNet: The National Subtyping Network for Foodborne Disease Surveillance"/>
            <person name="Tarr C.L."/>
            <person name="Trees E."/>
            <person name="Katz L.S."/>
            <person name="Carleton-Romer H.A."/>
            <person name="Stroika S."/>
            <person name="Kucerova Z."/>
            <person name="Roache K.F."/>
            <person name="Sabol A.L."/>
            <person name="Besser J."/>
            <person name="Gerner-Smidt P."/>
        </authorList>
    </citation>
    <scope>NUCLEOTIDE SEQUENCE</scope>
    <source>
        <strain evidence="2">PNUSAS041407</strain>
    </source>
</reference>
<proteinExistence type="predicted"/>